<dbReference type="AlphaFoldDB" id="Q8KDN7"/>
<dbReference type="KEGG" id="cte:CT1008"/>
<dbReference type="HOGENOM" id="CLU_3078134_0_0_10"/>
<sequence length="52" mass="5642">MKQIDLSSNQRIVFFTGACCIEINPEPSGAIGHDLVIGEPASRALPELFARK</sequence>
<accession>Q8KDN7</accession>
<protein>
    <submittedName>
        <fullName evidence="1">Uncharacterized protein</fullName>
    </submittedName>
</protein>
<keyword evidence="2" id="KW-1185">Reference proteome</keyword>
<name>Q8KDN7_CHLTE</name>
<evidence type="ECO:0000313" key="2">
    <source>
        <dbReference type="Proteomes" id="UP000001007"/>
    </source>
</evidence>
<dbReference type="RefSeq" id="WP_010932688.1">
    <property type="nucleotide sequence ID" value="NC_002932.3"/>
</dbReference>
<gene>
    <name evidence="1" type="ordered locus">CT1008</name>
</gene>
<dbReference type="EMBL" id="AE006470">
    <property type="protein sequence ID" value="AAM72243.1"/>
    <property type="molecule type" value="Genomic_DNA"/>
</dbReference>
<proteinExistence type="predicted"/>
<reference evidence="1 2" key="1">
    <citation type="journal article" date="2002" name="Proc. Natl. Acad. Sci. U.S.A.">
        <title>The complete genome sequence of Chlorobium tepidum TLS, a photosynthetic, anaerobic, green-sulfur bacterium.</title>
        <authorList>
            <person name="Eisen J.A."/>
            <person name="Nelson K.E."/>
            <person name="Paulsen I.T."/>
            <person name="Heidelberg J.F."/>
            <person name="Wu M."/>
            <person name="Dodson R.J."/>
            <person name="Deboy R."/>
            <person name="Gwinn M.L."/>
            <person name="Nelson W.C."/>
            <person name="Haft D.H."/>
            <person name="Hickey E.K."/>
            <person name="Peterson J.D."/>
            <person name="Durkin A.S."/>
            <person name="Kolonay J.L."/>
            <person name="Yang F."/>
            <person name="Holt I."/>
            <person name="Umayam L.A."/>
            <person name="Mason T."/>
            <person name="Brenner M."/>
            <person name="Shea T.P."/>
            <person name="Parksey D."/>
            <person name="Nierman W.C."/>
            <person name="Feldblyum T.V."/>
            <person name="Hansen C.L."/>
            <person name="Craven M.B."/>
            <person name="Radune D."/>
            <person name="Vamathevan J."/>
            <person name="Khouri H."/>
            <person name="White O."/>
            <person name="Gruber T.M."/>
            <person name="Ketchum K.A."/>
            <person name="Venter J.C."/>
            <person name="Tettelin H."/>
            <person name="Bryant D.A."/>
            <person name="Fraser C.M."/>
        </authorList>
    </citation>
    <scope>NUCLEOTIDE SEQUENCE [LARGE SCALE GENOMIC DNA]</scope>
    <source>
        <strain evidence="2">ATCC 49652 / DSM 12025 / NBRC 103806 / TLS</strain>
    </source>
</reference>
<dbReference type="OrthoDB" id="9800582at2"/>
<dbReference type="Proteomes" id="UP000001007">
    <property type="component" value="Chromosome"/>
</dbReference>
<evidence type="ECO:0000313" key="1">
    <source>
        <dbReference type="EMBL" id="AAM72243.1"/>
    </source>
</evidence>
<dbReference type="EnsemblBacteria" id="AAM72243">
    <property type="protein sequence ID" value="AAM72243"/>
    <property type="gene ID" value="CT1008"/>
</dbReference>
<organism evidence="1 2">
    <name type="scientific">Chlorobaculum tepidum (strain ATCC 49652 / DSM 12025 / NBRC 103806 / TLS)</name>
    <name type="common">Chlorobium tepidum</name>
    <dbReference type="NCBI Taxonomy" id="194439"/>
    <lineage>
        <taxon>Bacteria</taxon>
        <taxon>Pseudomonadati</taxon>
        <taxon>Chlorobiota</taxon>
        <taxon>Chlorobiia</taxon>
        <taxon>Chlorobiales</taxon>
        <taxon>Chlorobiaceae</taxon>
        <taxon>Chlorobaculum</taxon>
    </lineage>
</organism>